<dbReference type="Gene3D" id="1.10.287.70">
    <property type="match status" value="1"/>
</dbReference>
<dbReference type="GO" id="GO:0015276">
    <property type="term" value="F:ligand-gated monoatomic ion channel activity"/>
    <property type="evidence" value="ECO:0007669"/>
    <property type="project" value="InterPro"/>
</dbReference>
<dbReference type="AlphaFoldDB" id="A0A226DZK4"/>
<dbReference type="InterPro" id="IPR015683">
    <property type="entry name" value="Ionotropic_Glu_rcpt"/>
</dbReference>
<keyword evidence="10" id="KW-1071">Ligand-gated ion channel</keyword>
<evidence type="ECO:0000256" key="8">
    <source>
        <dbReference type="ARBA" id="ARBA00023170"/>
    </source>
</evidence>
<dbReference type="SUPFAM" id="SSF53850">
    <property type="entry name" value="Periplasmic binding protein-like II"/>
    <property type="match status" value="1"/>
</dbReference>
<keyword evidence="8 14" id="KW-0675">Receptor</keyword>
<evidence type="ECO:0000256" key="12">
    <source>
        <dbReference type="SAM" id="Phobius"/>
    </source>
</evidence>
<dbReference type="Pfam" id="PF00060">
    <property type="entry name" value="Lig_chan"/>
    <property type="match status" value="1"/>
</dbReference>
<dbReference type="STRING" id="158441.A0A226DZK4"/>
<dbReference type="InterPro" id="IPR001320">
    <property type="entry name" value="Iontro_rcpt_C"/>
</dbReference>
<protein>
    <submittedName>
        <fullName evidence="14">Putative glutamate receptor</fullName>
    </submittedName>
</protein>
<evidence type="ECO:0000259" key="13">
    <source>
        <dbReference type="SMART" id="SM00079"/>
    </source>
</evidence>
<sequence length="417" mass="46446">MCRRAVRSTTFIMSMMVAGSYLTFKSGIISIGTSQQSYSCRMNHFQKYLDLCHNERKDDSDQQKYHKNEVKQDTLDGVSTLLSPFSIWVWVSIVLAFFITSICLRLVAWMSPYQKDDIILPGSDGSPSLGHDLSWINSMWVLSSTLVLRGCDIRLQAASSRTIAVVWWLFSLVVIIIYASLVSHWFDARSSPSSSPQSVSDLLADPLFEFGVIQSGSTNQFLQNAKREDLQKIWWRVQKGSEARSLVATAFDGIQEVKRSGGFGGGAKYAFVTEEINLNQALVEDCGLGVIKGIDDRSFAMAVGKGSPLREKLSQGILSLGESGVLRQLEDKWWPKRYCSRDGGVSDGGNQTQVKLVHFIGPLSVLVIGIIFAIFIAMIERMFYHRRSHRGFFRTATESGNGKIPMNGSNCDAESEN</sequence>
<dbReference type="PANTHER" id="PTHR18966">
    <property type="entry name" value="IONOTROPIC GLUTAMATE RECEPTOR"/>
    <property type="match status" value="1"/>
</dbReference>
<accession>A0A226DZK4</accession>
<dbReference type="SMART" id="SM00079">
    <property type="entry name" value="PBPe"/>
    <property type="match status" value="1"/>
</dbReference>
<keyword evidence="9" id="KW-0325">Glycoprotein</keyword>
<feature type="transmembrane region" description="Helical" evidence="12">
    <location>
        <begin position="356"/>
        <end position="379"/>
    </location>
</feature>
<evidence type="ECO:0000256" key="4">
    <source>
        <dbReference type="ARBA" id="ARBA00022692"/>
    </source>
</evidence>
<evidence type="ECO:0000256" key="6">
    <source>
        <dbReference type="ARBA" id="ARBA00023065"/>
    </source>
</evidence>
<dbReference type="GO" id="GO:0016020">
    <property type="term" value="C:membrane"/>
    <property type="evidence" value="ECO:0007669"/>
    <property type="project" value="UniProtKB-SubCell"/>
</dbReference>
<dbReference type="Proteomes" id="UP000198287">
    <property type="component" value="Unassembled WGS sequence"/>
</dbReference>
<keyword evidence="5 12" id="KW-1133">Transmembrane helix</keyword>
<feature type="transmembrane region" description="Helical" evidence="12">
    <location>
        <begin position="87"/>
        <end position="108"/>
    </location>
</feature>
<keyword evidence="7 12" id="KW-0472">Membrane</keyword>
<feature type="transmembrane region" description="Helical" evidence="12">
    <location>
        <begin position="164"/>
        <end position="186"/>
    </location>
</feature>
<evidence type="ECO:0000256" key="11">
    <source>
        <dbReference type="ARBA" id="ARBA00023303"/>
    </source>
</evidence>
<reference evidence="14 15" key="1">
    <citation type="submission" date="2015-12" db="EMBL/GenBank/DDBJ databases">
        <title>The genome of Folsomia candida.</title>
        <authorList>
            <person name="Faddeeva A."/>
            <person name="Derks M.F."/>
            <person name="Anvar Y."/>
            <person name="Smit S."/>
            <person name="Van Straalen N."/>
            <person name="Roelofs D."/>
        </authorList>
    </citation>
    <scope>NUCLEOTIDE SEQUENCE [LARGE SCALE GENOMIC DNA]</scope>
    <source>
        <strain evidence="14 15">VU population</strain>
        <tissue evidence="14">Whole body</tissue>
    </source>
</reference>
<feature type="domain" description="Ionotropic glutamate receptor C-terminal" evidence="13">
    <location>
        <begin position="141"/>
        <end position="336"/>
    </location>
</feature>
<evidence type="ECO:0000256" key="5">
    <source>
        <dbReference type="ARBA" id="ARBA00022989"/>
    </source>
</evidence>
<keyword evidence="3" id="KW-0813">Transport</keyword>
<name>A0A226DZK4_FOLCA</name>
<dbReference type="OrthoDB" id="6428234at2759"/>
<keyword evidence="15" id="KW-1185">Reference proteome</keyword>
<comment type="subcellular location">
    <subcellularLocation>
        <location evidence="1">Membrane</location>
        <topology evidence="1">Multi-pass membrane protein</topology>
    </subcellularLocation>
</comment>
<proteinExistence type="inferred from homology"/>
<evidence type="ECO:0000256" key="2">
    <source>
        <dbReference type="ARBA" id="ARBA00008685"/>
    </source>
</evidence>
<comment type="caution">
    <text evidence="14">The sequence shown here is derived from an EMBL/GenBank/DDBJ whole genome shotgun (WGS) entry which is preliminary data.</text>
</comment>
<evidence type="ECO:0000256" key="9">
    <source>
        <dbReference type="ARBA" id="ARBA00023180"/>
    </source>
</evidence>
<keyword evidence="11" id="KW-0407">Ion channel</keyword>
<comment type="similarity">
    <text evidence="2">Belongs to the glutamate-gated ion channel (TC 1.A.10.1) family.</text>
</comment>
<dbReference type="EMBL" id="LNIX01000008">
    <property type="protein sequence ID" value="OXA50649.1"/>
    <property type="molecule type" value="Genomic_DNA"/>
</dbReference>
<evidence type="ECO:0000256" key="1">
    <source>
        <dbReference type="ARBA" id="ARBA00004141"/>
    </source>
</evidence>
<evidence type="ECO:0000256" key="10">
    <source>
        <dbReference type="ARBA" id="ARBA00023286"/>
    </source>
</evidence>
<evidence type="ECO:0000313" key="15">
    <source>
        <dbReference type="Proteomes" id="UP000198287"/>
    </source>
</evidence>
<gene>
    <name evidence="14" type="ORF">Fcan01_13935</name>
</gene>
<organism evidence="14 15">
    <name type="scientific">Folsomia candida</name>
    <name type="common">Springtail</name>
    <dbReference type="NCBI Taxonomy" id="158441"/>
    <lineage>
        <taxon>Eukaryota</taxon>
        <taxon>Metazoa</taxon>
        <taxon>Ecdysozoa</taxon>
        <taxon>Arthropoda</taxon>
        <taxon>Hexapoda</taxon>
        <taxon>Collembola</taxon>
        <taxon>Entomobryomorpha</taxon>
        <taxon>Isotomoidea</taxon>
        <taxon>Isotomidae</taxon>
        <taxon>Proisotominae</taxon>
        <taxon>Folsomia</taxon>
    </lineage>
</organism>
<evidence type="ECO:0000256" key="3">
    <source>
        <dbReference type="ARBA" id="ARBA00022448"/>
    </source>
</evidence>
<evidence type="ECO:0000256" key="7">
    <source>
        <dbReference type="ARBA" id="ARBA00023136"/>
    </source>
</evidence>
<dbReference type="Gene3D" id="3.40.190.10">
    <property type="entry name" value="Periplasmic binding protein-like II"/>
    <property type="match status" value="1"/>
</dbReference>
<feature type="transmembrane region" description="Helical" evidence="12">
    <location>
        <begin position="12"/>
        <end position="32"/>
    </location>
</feature>
<keyword evidence="6" id="KW-0406">Ion transport</keyword>
<evidence type="ECO:0000313" key="14">
    <source>
        <dbReference type="EMBL" id="OXA50649.1"/>
    </source>
</evidence>
<keyword evidence="4 12" id="KW-0812">Transmembrane</keyword>